<organism evidence="2 3">
    <name type="scientific">Linderina pennispora</name>
    <dbReference type="NCBI Taxonomy" id="61395"/>
    <lineage>
        <taxon>Eukaryota</taxon>
        <taxon>Fungi</taxon>
        <taxon>Fungi incertae sedis</taxon>
        <taxon>Zoopagomycota</taxon>
        <taxon>Kickxellomycotina</taxon>
        <taxon>Kickxellomycetes</taxon>
        <taxon>Kickxellales</taxon>
        <taxon>Kickxellaceae</taxon>
        <taxon>Linderina</taxon>
    </lineage>
</organism>
<keyword evidence="3" id="KW-1185">Reference proteome</keyword>
<feature type="chain" id="PRO_5013231512" description="Secreted protein" evidence="1">
    <location>
        <begin position="32"/>
        <end position="191"/>
    </location>
</feature>
<feature type="signal peptide" evidence="1">
    <location>
        <begin position="1"/>
        <end position="31"/>
    </location>
</feature>
<evidence type="ECO:0000313" key="2">
    <source>
        <dbReference type="EMBL" id="ORX68939.1"/>
    </source>
</evidence>
<reference evidence="2 3" key="1">
    <citation type="submission" date="2016-07" db="EMBL/GenBank/DDBJ databases">
        <title>Pervasive Adenine N6-methylation of Active Genes in Fungi.</title>
        <authorList>
            <consortium name="DOE Joint Genome Institute"/>
            <person name="Mondo S.J."/>
            <person name="Dannebaum R.O."/>
            <person name="Kuo R.C."/>
            <person name="Labutti K."/>
            <person name="Haridas S."/>
            <person name="Kuo A."/>
            <person name="Salamov A."/>
            <person name="Ahrendt S.R."/>
            <person name="Lipzen A."/>
            <person name="Sullivan W."/>
            <person name="Andreopoulos W.B."/>
            <person name="Clum A."/>
            <person name="Lindquist E."/>
            <person name="Daum C."/>
            <person name="Ramamoorthy G.K."/>
            <person name="Gryganskyi A."/>
            <person name="Culley D."/>
            <person name="Magnuson J.K."/>
            <person name="James T.Y."/>
            <person name="O'Malley M.A."/>
            <person name="Stajich J.E."/>
            <person name="Spatafora J.W."/>
            <person name="Visel A."/>
            <person name="Grigoriev I.V."/>
        </authorList>
    </citation>
    <scope>NUCLEOTIDE SEQUENCE [LARGE SCALE GENOMIC DNA]</scope>
    <source>
        <strain evidence="2 3">ATCC 12442</strain>
    </source>
</reference>
<evidence type="ECO:0000256" key="1">
    <source>
        <dbReference type="SAM" id="SignalP"/>
    </source>
</evidence>
<dbReference type="EMBL" id="MCFD01000008">
    <property type="protein sequence ID" value="ORX68939.1"/>
    <property type="molecule type" value="Genomic_DNA"/>
</dbReference>
<accession>A0A1Y1W5X4</accession>
<name>A0A1Y1W5X4_9FUNG</name>
<dbReference type="GeneID" id="63806425"/>
<keyword evidence="1" id="KW-0732">Signal</keyword>
<dbReference type="Proteomes" id="UP000193922">
    <property type="component" value="Unassembled WGS sequence"/>
</dbReference>
<comment type="caution">
    <text evidence="2">The sequence shown here is derived from an EMBL/GenBank/DDBJ whole genome shotgun (WGS) entry which is preliminary data.</text>
</comment>
<protein>
    <recommendedName>
        <fullName evidence="4">Secreted protein</fullName>
    </recommendedName>
</protein>
<sequence length="191" mass="20676">MPGPNTRHRGSGHASLLLPLIPILLVPSSTAAIRPTSGANCKRSATAYTPRPWTSRTRYIICWSAPASSSLPRPSSCRFQSEQQWLLPTWNTQLPESGLPIANSRCCIHEFSPFGNIKCTPAATMAATGRCRAGGVLCRQCAALRFILLERAVAACCCRFAGGVYFTQTCSKQLYKEFSVSRTGVSLGECC</sequence>
<evidence type="ECO:0000313" key="3">
    <source>
        <dbReference type="Proteomes" id="UP000193922"/>
    </source>
</evidence>
<evidence type="ECO:0008006" key="4">
    <source>
        <dbReference type="Google" id="ProtNLM"/>
    </source>
</evidence>
<dbReference type="AlphaFoldDB" id="A0A1Y1W5X4"/>
<gene>
    <name evidence="2" type="ORF">DL89DRAFT_284306</name>
</gene>
<dbReference type="RefSeq" id="XP_040742671.1">
    <property type="nucleotide sequence ID" value="XM_040889777.1"/>
</dbReference>
<proteinExistence type="predicted"/>